<protein>
    <submittedName>
        <fullName evidence="2">Uncharacterized protein</fullName>
    </submittedName>
</protein>
<evidence type="ECO:0000313" key="3">
    <source>
        <dbReference type="Proteomes" id="UP000254807"/>
    </source>
</evidence>
<organism evidence="2 3">
    <name type="scientific">Enterococcus gallinarum</name>
    <dbReference type="NCBI Taxonomy" id="1353"/>
    <lineage>
        <taxon>Bacteria</taxon>
        <taxon>Bacillati</taxon>
        <taxon>Bacillota</taxon>
        <taxon>Bacilli</taxon>
        <taxon>Lactobacillales</taxon>
        <taxon>Enterococcaceae</taxon>
        <taxon>Enterococcus</taxon>
    </lineage>
</organism>
<reference evidence="2 3" key="1">
    <citation type="submission" date="2018-06" db="EMBL/GenBank/DDBJ databases">
        <authorList>
            <consortium name="Pathogen Informatics"/>
            <person name="Doyle S."/>
        </authorList>
    </citation>
    <scope>NUCLEOTIDE SEQUENCE [LARGE SCALE GENOMIC DNA]</scope>
    <source>
        <strain evidence="2 3">NCTC12360</strain>
    </source>
</reference>
<gene>
    <name evidence="2" type="ORF">NCTC12360_03346</name>
</gene>
<feature type="transmembrane region" description="Helical" evidence="1">
    <location>
        <begin position="25"/>
        <end position="44"/>
    </location>
</feature>
<evidence type="ECO:0000256" key="1">
    <source>
        <dbReference type="SAM" id="Phobius"/>
    </source>
</evidence>
<dbReference type="AlphaFoldDB" id="A0A376H9H9"/>
<keyword evidence="1" id="KW-1133">Transmembrane helix</keyword>
<dbReference type="Proteomes" id="UP000254807">
    <property type="component" value="Unassembled WGS sequence"/>
</dbReference>
<sequence>MQTPIFEEVEPLEQTKKASNKHRGLLCLLLLALLAGGIGLYFYFQKGTVPIISAELLPEIGDANDQRLSERAQEIADANYFTLQINPEAIFEDGNSSGSIEIVNPGTNVYPIAVDITLSNGELVYSSGAIYPNQFVENVNLITPLAKGEYQAKATINIYDPETKEKQGVTEAELTIIVKN</sequence>
<name>A0A376H9H9_ENTGA</name>
<keyword evidence="3" id="KW-1185">Reference proteome</keyword>
<proteinExistence type="predicted"/>
<keyword evidence="1" id="KW-0812">Transmembrane</keyword>
<accession>A0A376H9H9</accession>
<evidence type="ECO:0000313" key="2">
    <source>
        <dbReference type="EMBL" id="STD84799.1"/>
    </source>
</evidence>
<dbReference type="EMBL" id="UFYW01000001">
    <property type="protein sequence ID" value="STD84799.1"/>
    <property type="molecule type" value="Genomic_DNA"/>
</dbReference>
<keyword evidence="1" id="KW-0472">Membrane</keyword>